<protein>
    <recommendedName>
        <fullName evidence="3">Glycosyl transferase, group 1</fullName>
    </recommendedName>
</protein>
<dbReference type="EMBL" id="CP000924">
    <property type="protein sequence ID" value="ABY95050.1"/>
    <property type="molecule type" value="Genomic_DNA"/>
</dbReference>
<proteinExistence type="predicted"/>
<evidence type="ECO:0000313" key="1">
    <source>
        <dbReference type="EMBL" id="ABY95050.1"/>
    </source>
</evidence>
<dbReference type="HOGENOM" id="CLU_2977802_0_0_9"/>
<dbReference type="Proteomes" id="UP000002156">
    <property type="component" value="Chromosome"/>
</dbReference>
<keyword evidence="2" id="KW-1185">Reference proteome</keyword>
<sequence length="58" mass="6927">MILLDKIGIKWKKVMENFLKVAELRKNISLKGKESAEKYSYDKMIKEIQQIYHTLKGR</sequence>
<gene>
    <name evidence="1" type="ordered locus">Teth39_1399</name>
</gene>
<evidence type="ECO:0008006" key="3">
    <source>
        <dbReference type="Google" id="ProtNLM"/>
    </source>
</evidence>
<name>B0KA87_THEP3</name>
<dbReference type="KEGG" id="tpd:Teth39_1399"/>
<accession>B0KA87</accession>
<evidence type="ECO:0000313" key="2">
    <source>
        <dbReference type="Proteomes" id="UP000002156"/>
    </source>
</evidence>
<reference evidence="2" key="1">
    <citation type="submission" date="2008-01" db="EMBL/GenBank/DDBJ databases">
        <title>Complete sequence of Thermoanaerobacter pseudethanolicus 39E.</title>
        <authorList>
            <person name="Copeland A."/>
            <person name="Lucas S."/>
            <person name="Lapidus A."/>
            <person name="Barry K."/>
            <person name="Glavina del Rio T."/>
            <person name="Dalin E."/>
            <person name="Tice H."/>
            <person name="Pitluck S."/>
            <person name="Bruce D."/>
            <person name="Goodwin L."/>
            <person name="Saunders E."/>
            <person name="Brettin T."/>
            <person name="Detter J.C."/>
            <person name="Han C."/>
            <person name="Schmutz J."/>
            <person name="Larimer F."/>
            <person name="Land M."/>
            <person name="Hauser L."/>
            <person name="Kyrpides N."/>
            <person name="Lykidis A."/>
            <person name="Hemme C."/>
            <person name="Fields M.W."/>
            <person name="He Z."/>
            <person name="Zhou J."/>
            <person name="Richardson P."/>
        </authorList>
    </citation>
    <scope>NUCLEOTIDE SEQUENCE [LARGE SCALE GENOMIC DNA]</scope>
    <source>
        <strain evidence="2">ATCC 33223 / DSM 2355 / 39E</strain>
    </source>
</reference>
<dbReference type="STRING" id="340099.Teth39_1399"/>
<dbReference type="AlphaFoldDB" id="B0KA87"/>
<organism evidence="1 2">
    <name type="scientific">Thermoanaerobacter pseudethanolicus (strain ATCC 33223 / 39E)</name>
    <name type="common">Clostridium thermohydrosulfuricum</name>
    <dbReference type="NCBI Taxonomy" id="340099"/>
    <lineage>
        <taxon>Bacteria</taxon>
        <taxon>Bacillati</taxon>
        <taxon>Bacillota</taxon>
        <taxon>Clostridia</taxon>
        <taxon>Thermoanaerobacterales</taxon>
        <taxon>Thermoanaerobacteraceae</taxon>
        <taxon>Thermoanaerobacter</taxon>
    </lineage>
</organism>